<dbReference type="FunFam" id="3.30.540.10:FF:000003">
    <property type="entry name" value="Inositol-1-monophosphatase"/>
    <property type="match status" value="1"/>
</dbReference>
<keyword evidence="2 5" id="KW-0479">Metal-binding</keyword>
<accession>G5KGA7</accession>
<comment type="cofactor">
    <cofactor evidence="1 5">
        <name>Mg(2+)</name>
        <dbReference type="ChEBI" id="CHEBI:18420"/>
    </cofactor>
</comment>
<feature type="binding site" evidence="5">
    <location>
        <position position="85"/>
    </location>
    <ligand>
        <name>Mg(2+)</name>
        <dbReference type="ChEBI" id="CHEBI:18420"/>
        <label>1</label>
        <note>catalytic</note>
    </ligand>
</feature>
<dbReference type="eggNOG" id="COG0483">
    <property type="taxonomic scope" value="Bacteria"/>
</dbReference>
<protein>
    <submittedName>
        <fullName evidence="6">Inositol monophosphatase family protein</fullName>
    </submittedName>
</protein>
<dbReference type="GO" id="GO:0006020">
    <property type="term" value="P:inositol metabolic process"/>
    <property type="evidence" value="ECO:0007669"/>
    <property type="project" value="TreeGrafter"/>
</dbReference>
<keyword evidence="3" id="KW-0378">Hydrolase</keyword>
<keyword evidence="4 5" id="KW-0460">Magnesium</keyword>
<dbReference type="GO" id="GO:0007165">
    <property type="term" value="P:signal transduction"/>
    <property type="evidence" value="ECO:0007669"/>
    <property type="project" value="TreeGrafter"/>
</dbReference>
<evidence type="ECO:0000313" key="6">
    <source>
        <dbReference type="EMBL" id="EHJ56898.1"/>
    </source>
</evidence>
<dbReference type="PANTHER" id="PTHR20854">
    <property type="entry name" value="INOSITOL MONOPHOSPHATASE"/>
    <property type="match status" value="1"/>
</dbReference>
<feature type="binding site" evidence="5">
    <location>
        <position position="86"/>
    </location>
    <ligand>
        <name>Mg(2+)</name>
        <dbReference type="ChEBI" id="CHEBI:18420"/>
        <label>1</label>
        <note>catalytic</note>
    </ligand>
</feature>
<dbReference type="Gene3D" id="3.40.190.80">
    <property type="match status" value="1"/>
</dbReference>
<feature type="binding site" evidence="5">
    <location>
        <position position="66"/>
    </location>
    <ligand>
        <name>Mg(2+)</name>
        <dbReference type="ChEBI" id="CHEBI:18420"/>
        <label>1</label>
        <note>catalytic</note>
    </ligand>
</feature>
<evidence type="ECO:0000256" key="2">
    <source>
        <dbReference type="ARBA" id="ARBA00022723"/>
    </source>
</evidence>
<sequence length="253" mass="28608">MINKFNFAKEVIREAGSYIKSQMFNQVSIEEKSHFSDLVTDIDKSTQDLIIEKLKNHYPNDHIMAEENDCFHPISDGNVWVIDPIDGTVNFIVQKENFAVMIAYFENGVGQFGLIYDVMEDTLYSGGGQFNVYANDKLLPNYQDKPLNRTLIGTNALMFAENAYGIKDLANKTLGIRVYGGSGISMTSVMKGHLLAYFSYIQPWDYAAALIMGEKLGYTLIGIDGSPLTFCERQKIMFVPTSKIDFIQKYIHL</sequence>
<keyword evidence="7" id="KW-1185">Reference proteome</keyword>
<dbReference type="SUPFAM" id="SSF56655">
    <property type="entry name" value="Carbohydrate phosphatase"/>
    <property type="match status" value="1"/>
</dbReference>
<evidence type="ECO:0000256" key="4">
    <source>
        <dbReference type="ARBA" id="ARBA00022842"/>
    </source>
</evidence>
<dbReference type="GO" id="GO:0008934">
    <property type="term" value="F:inositol monophosphate 1-phosphatase activity"/>
    <property type="evidence" value="ECO:0007669"/>
    <property type="project" value="TreeGrafter"/>
</dbReference>
<dbReference type="InterPro" id="IPR000760">
    <property type="entry name" value="Inositol_monophosphatase-like"/>
</dbReference>
<dbReference type="STRING" id="764291.STRUR_1268"/>
<proteinExistence type="predicted"/>
<feature type="binding site" evidence="5">
    <location>
        <position position="205"/>
    </location>
    <ligand>
        <name>Mg(2+)</name>
        <dbReference type="ChEBI" id="CHEBI:18420"/>
        <label>1</label>
        <note>catalytic</note>
    </ligand>
</feature>
<dbReference type="AlphaFoldDB" id="G5KGA7"/>
<gene>
    <name evidence="6" type="ORF">STRUR_1268</name>
</gene>
<reference evidence="6 7" key="1">
    <citation type="journal article" date="2014" name="Int. J. Syst. Evol. Microbiol.">
        <title>Phylogenomics and the dynamic genome evolution of the genus Streptococcus.</title>
        <authorList>
            <consortium name="The Broad Institute Genome Sequencing Platform"/>
            <person name="Richards V.P."/>
            <person name="Palmer S.R."/>
            <person name="Pavinski Bitar P.D."/>
            <person name="Qin X."/>
            <person name="Weinstock G.M."/>
            <person name="Highlander S.K."/>
            <person name="Town C.D."/>
            <person name="Burne R.A."/>
            <person name="Stanhope M.J."/>
        </authorList>
    </citation>
    <scope>NUCLEOTIDE SEQUENCE [LARGE SCALE GENOMIC DNA]</scope>
    <source>
        <strain evidence="6 7">2285-97</strain>
    </source>
</reference>
<feature type="binding site" evidence="5">
    <location>
        <position position="83"/>
    </location>
    <ligand>
        <name>Mg(2+)</name>
        <dbReference type="ChEBI" id="CHEBI:18420"/>
        <label>1</label>
        <note>catalytic</note>
    </ligand>
</feature>
<dbReference type="PANTHER" id="PTHR20854:SF4">
    <property type="entry name" value="INOSITOL-1-MONOPHOSPHATASE-RELATED"/>
    <property type="match status" value="1"/>
</dbReference>
<comment type="caution">
    <text evidence="6">The sequence shown here is derived from an EMBL/GenBank/DDBJ whole genome shotgun (WGS) entry which is preliminary data.</text>
</comment>
<name>G5KGA7_9STRE</name>
<dbReference type="Gene3D" id="3.30.540.10">
    <property type="entry name" value="Fructose-1,6-Bisphosphatase, subunit A, domain 1"/>
    <property type="match status" value="1"/>
</dbReference>
<evidence type="ECO:0000256" key="5">
    <source>
        <dbReference type="PIRSR" id="PIRSR600760-2"/>
    </source>
</evidence>
<dbReference type="PRINTS" id="PR00377">
    <property type="entry name" value="IMPHPHTASES"/>
</dbReference>
<dbReference type="GO" id="GO:0046872">
    <property type="term" value="F:metal ion binding"/>
    <property type="evidence" value="ECO:0007669"/>
    <property type="project" value="UniProtKB-KW"/>
</dbReference>
<dbReference type="EMBL" id="AEUZ02000001">
    <property type="protein sequence ID" value="EHJ56898.1"/>
    <property type="molecule type" value="Genomic_DNA"/>
</dbReference>
<evidence type="ECO:0000313" key="7">
    <source>
        <dbReference type="Proteomes" id="UP000005388"/>
    </source>
</evidence>
<dbReference type="Proteomes" id="UP000005388">
    <property type="component" value="Unassembled WGS sequence"/>
</dbReference>
<dbReference type="RefSeq" id="WP_006739634.1">
    <property type="nucleotide sequence ID" value="NZ_AEUZ02000001.1"/>
</dbReference>
<evidence type="ECO:0000256" key="3">
    <source>
        <dbReference type="ARBA" id="ARBA00022801"/>
    </source>
</evidence>
<evidence type="ECO:0000256" key="1">
    <source>
        <dbReference type="ARBA" id="ARBA00001946"/>
    </source>
</evidence>
<dbReference type="CDD" id="cd01637">
    <property type="entry name" value="IMPase_like"/>
    <property type="match status" value="1"/>
</dbReference>
<dbReference type="Pfam" id="PF00459">
    <property type="entry name" value="Inositol_P"/>
    <property type="match status" value="1"/>
</dbReference>
<organism evidence="6 7">
    <name type="scientific">Streptococcus urinalis 2285-97</name>
    <dbReference type="NCBI Taxonomy" id="764291"/>
    <lineage>
        <taxon>Bacteria</taxon>
        <taxon>Bacillati</taxon>
        <taxon>Bacillota</taxon>
        <taxon>Bacilli</taxon>
        <taxon>Lactobacillales</taxon>
        <taxon>Streptococcaceae</taxon>
        <taxon>Streptococcus</taxon>
    </lineage>
</organism>